<dbReference type="OrthoDB" id="9776650at2"/>
<sequence>MNFVAIDFETANEKRNSACSIGITVVEDNKIIEERYWLIKPYEMRFEPINIWIHGIKEEDVENEKTFLELWSEIKPYLDGKLVVAHNASFDMSVLRKTLDSYNIPYPTLDYFCSMIISRNFYSYLENSKLNTINNHLGYKFNHHNASADASASANIVLEIIKELKVEDIKELSKLVCFKIGKIHNNDYTSAGKLQGTSIISTRVNKNVCNNKTLINTTDFFRDKIVVFTGGLSSMSRLDAMQFVKQNGGSTGSSVTKKTNILITAVKNVHDISYTNMSTKLKRAKQLNEFGQGIDLLNEEEFLSYVK</sequence>
<dbReference type="PROSITE" id="PS50172">
    <property type="entry name" value="BRCT"/>
    <property type="match status" value="1"/>
</dbReference>
<evidence type="ECO:0000259" key="2">
    <source>
        <dbReference type="PROSITE" id="PS50172"/>
    </source>
</evidence>
<dbReference type="InterPro" id="IPR036420">
    <property type="entry name" value="BRCT_dom_sf"/>
</dbReference>
<dbReference type="Proteomes" id="UP000198597">
    <property type="component" value="Unassembled WGS sequence"/>
</dbReference>
<dbReference type="CDD" id="cd17748">
    <property type="entry name" value="BRCT_DNA_ligase_like"/>
    <property type="match status" value="1"/>
</dbReference>
<dbReference type="PANTHER" id="PTHR30231">
    <property type="entry name" value="DNA POLYMERASE III SUBUNIT EPSILON"/>
    <property type="match status" value="1"/>
</dbReference>
<evidence type="ECO:0000313" key="4">
    <source>
        <dbReference type="Proteomes" id="UP000198597"/>
    </source>
</evidence>
<dbReference type="SMART" id="SM00479">
    <property type="entry name" value="EXOIII"/>
    <property type="match status" value="1"/>
</dbReference>
<dbReference type="NCBIfam" id="NF004844">
    <property type="entry name" value="PRK06195.1"/>
    <property type="match status" value="1"/>
</dbReference>
<dbReference type="GO" id="GO:0003676">
    <property type="term" value="F:nucleic acid binding"/>
    <property type="evidence" value="ECO:0007669"/>
    <property type="project" value="InterPro"/>
</dbReference>
<keyword evidence="4" id="KW-1185">Reference proteome</keyword>
<protein>
    <submittedName>
        <fullName evidence="3">DNA polymerase-3 subunit epsilon</fullName>
    </submittedName>
</protein>
<dbReference type="AlphaFoldDB" id="A0A1H0NBL0"/>
<proteinExistence type="predicted"/>
<feature type="domain" description="BRCT" evidence="2">
    <location>
        <begin position="216"/>
        <end position="307"/>
    </location>
</feature>
<name>A0A1H0NBL0_9CLOT</name>
<accession>A0A1H0NBL0</accession>
<dbReference type="SUPFAM" id="SSF52113">
    <property type="entry name" value="BRCT domain"/>
    <property type="match status" value="1"/>
</dbReference>
<dbReference type="GO" id="GO:0008408">
    <property type="term" value="F:3'-5' exonuclease activity"/>
    <property type="evidence" value="ECO:0007669"/>
    <property type="project" value="TreeGrafter"/>
</dbReference>
<evidence type="ECO:0000313" key="3">
    <source>
        <dbReference type="EMBL" id="SDO89916.1"/>
    </source>
</evidence>
<dbReference type="InterPro" id="IPR001357">
    <property type="entry name" value="BRCT_dom"/>
</dbReference>
<dbReference type="FunFam" id="3.30.420.10:FF:000045">
    <property type="entry name" value="3'-5' exonuclease DinG"/>
    <property type="match status" value="1"/>
</dbReference>
<reference evidence="3 4" key="1">
    <citation type="submission" date="2016-10" db="EMBL/GenBank/DDBJ databases">
        <authorList>
            <person name="de Groot N.N."/>
        </authorList>
    </citation>
    <scope>NUCLEOTIDE SEQUENCE [LARGE SCALE GENOMIC DNA]</scope>
    <source>
        <strain evidence="3 4">DSM 12272</strain>
    </source>
</reference>
<dbReference type="RefSeq" id="WP_089965992.1">
    <property type="nucleotide sequence ID" value="NZ_FNJM01000001.1"/>
</dbReference>
<gene>
    <name evidence="3" type="ORF">SAMN04488529_101766</name>
</gene>
<keyword evidence="1" id="KW-0269">Exonuclease</keyword>
<dbReference type="Pfam" id="PF00533">
    <property type="entry name" value="BRCT"/>
    <property type="match status" value="1"/>
</dbReference>
<keyword evidence="1" id="KW-0378">Hydrolase</keyword>
<evidence type="ECO:0000256" key="1">
    <source>
        <dbReference type="ARBA" id="ARBA00022839"/>
    </source>
</evidence>
<dbReference type="Gene3D" id="3.30.420.10">
    <property type="entry name" value="Ribonuclease H-like superfamily/Ribonuclease H"/>
    <property type="match status" value="1"/>
</dbReference>
<dbReference type="InterPro" id="IPR013520">
    <property type="entry name" value="Ribonucl_H"/>
</dbReference>
<dbReference type="EMBL" id="FNJM01000001">
    <property type="protein sequence ID" value="SDO89916.1"/>
    <property type="molecule type" value="Genomic_DNA"/>
</dbReference>
<dbReference type="InterPro" id="IPR012337">
    <property type="entry name" value="RNaseH-like_sf"/>
</dbReference>
<dbReference type="GO" id="GO:0005829">
    <property type="term" value="C:cytosol"/>
    <property type="evidence" value="ECO:0007669"/>
    <property type="project" value="TreeGrafter"/>
</dbReference>
<dbReference type="STRING" id="94869.SAMN04488529_101766"/>
<organism evidence="3 4">
    <name type="scientific">Clostridium gasigenes</name>
    <dbReference type="NCBI Taxonomy" id="94869"/>
    <lineage>
        <taxon>Bacteria</taxon>
        <taxon>Bacillati</taxon>
        <taxon>Bacillota</taxon>
        <taxon>Clostridia</taxon>
        <taxon>Eubacteriales</taxon>
        <taxon>Clostridiaceae</taxon>
        <taxon>Clostridium</taxon>
    </lineage>
</organism>
<dbReference type="SUPFAM" id="SSF53098">
    <property type="entry name" value="Ribonuclease H-like"/>
    <property type="match status" value="1"/>
</dbReference>
<dbReference type="Gene3D" id="3.40.50.10190">
    <property type="entry name" value="BRCT domain"/>
    <property type="match status" value="1"/>
</dbReference>
<keyword evidence="1" id="KW-0540">Nuclease</keyword>
<dbReference type="CDD" id="cd06130">
    <property type="entry name" value="DNA_pol_III_epsilon_like"/>
    <property type="match status" value="1"/>
</dbReference>
<dbReference type="PANTHER" id="PTHR30231:SF42">
    <property type="entry name" value="EXONUCLEASE"/>
    <property type="match status" value="1"/>
</dbReference>
<dbReference type="Pfam" id="PF00929">
    <property type="entry name" value="RNase_T"/>
    <property type="match status" value="1"/>
</dbReference>
<dbReference type="InterPro" id="IPR036397">
    <property type="entry name" value="RNaseH_sf"/>
</dbReference>